<evidence type="ECO:0000256" key="3">
    <source>
        <dbReference type="ARBA" id="ARBA00022530"/>
    </source>
</evidence>
<evidence type="ECO:0000256" key="7">
    <source>
        <dbReference type="ARBA" id="ARBA00022837"/>
    </source>
</evidence>
<keyword evidence="7" id="KW-0106">Calcium</keyword>
<dbReference type="GO" id="GO:0005509">
    <property type="term" value="F:calcium ion binding"/>
    <property type="evidence" value="ECO:0007669"/>
    <property type="project" value="InterPro"/>
</dbReference>
<dbReference type="FunFam" id="2.10.25.10:FF:000059">
    <property type="entry name" value="Mannan-binding lectin serine protease 1"/>
    <property type="match status" value="1"/>
</dbReference>
<comment type="caution">
    <text evidence="10">Lacks conserved residue(s) required for the propagation of feature annotation.</text>
</comment>
<evidence type="ECO:0000259" key="13">
    <source>
        <dbReference type="PROSITE" id="PS50026"/>
    </source>
</evidence>
<keyword evidence="8 11" id="KW-1015">Disulfide bond</keyword>
<dbReference type="PROSITE" id="PS00010">
    <property type="entry name" value="ASX_HYDROXYL"/>
    <property type="match status" value="4"/>
</dbReference>
<keyword evidence="2" id="KW-0964">Secreted</keyword>
<evidence type="ECO:0000256" key="8">
    <source>
        <dbReference type="ARBA" id="ARBA00023157"/>
    </source>
</evidence>
<feature type="domain" description="EGF-like" evidence="13">
    <location>
        <begin position="141"/>
        <end position="182"/>
    </location>
</feature>
<evidence type="ECO:0000256" key="11">
    <source>
        <dbReference type="PROSITE-ProRule" id="PRU00302"/>
    </source>
</evidence>
<dbReference type="FunFam" id="2.10.25.10:FF:000008">
    <property type="entry name" value="Signal peptide, CUB domain, EGF-like 2"/>
    <property type="match status" value="1"/>
</dbReference>
<organism evidence="15 16">
    <name type="scientific">Clytia hemisphaerica</name>
    <dbReference type="NCBI Taxonomy" id="252671"/>
    <lineage>
        <taxon>Eukaryota</taxon>
        <taxon>Metazoa</taxon>
        <taxon>Cnidaria</taxon>
        <taxon>Hydrozoa</taxon>
        <taxon>Hydroidolina</taxon>
        <taxon>Leptothecata</taxon>
        <taxon>Obeliida</taxon>
        <taxon>Clytiidae</taxon>
        <taxon>Clytia</taxon>
    </lineage>
</organism>
<evidence type="ECO:0000313" key="15">
    <source>
        <dbReference type="EnsemblMetazoa" id="CLYHEMP020309.2"/>
    </source>
</evidence>
<dbReference type="SMART" id="SM00179">
    <property type="entry name" value="EGF_CA"/>
    <property type="match status" value="5"/>
</dbReference>
<dbReference type="PANTHER" id="PTHR47333:SF4">
    <property type="entry name" value="EGF-LIKE DOMAIN-CONTAINING PROTEIN"/>
    <property type="match status" value="1"/>
</dbReference>
<keyword evidence="3" id="KW-0272">Extracellular matrix</keyword>
<evidence type="ECO:0000256" key="9">
    <source>
        <dbReference type="ARBA" id="ARBA00023180"/>
    </source>
</evidence>
<dbReference type="PROSITE" id="PS50026">
    <property type="entry name" value="EGF_3"/>
    <property type="match status" value="4"/>
</dbReference>
<dbReference type="Pfam" id="PF07645">
    <property type="entry name" value="EGF_CA"/>
    <property type="match status" value="2"/>
</dbReference>
<dbReference type="InterPro" id="IPR001881">
    <property type="entry name" value="EGF-like_Ca-bd_dom"/>
</dbReference>
<proteinExistence type="predicted"/>
<dbReference type="InterPro" id="IPR000742">
    <property type="entry name" value="EGF"/>
</dbReference>
<dbReference type="InterPro" id="IPR052080">
    <property type="entry name" value="vWF_C/EGF_Fibrillin"/>
</dbReference>
<keyword evidence="5 12" id="KW-0732">Signal</keyword>
<name>A0A7M5XB16_9CNID</name>
<dbReference type="SUPFAM" id="SSF57184">
    <property type="entry name" value="Growth factor receptor domain"/>
    <property type="match status" value="2"/>
</dbReference>
<dbReference type="InterPro" id="IPR000152">
    <property type="entry name" value="EGF-type_Asp/Asn_hydroxyl_site"/>
</dbReference>
<feature type="domain" description="EGF-like" evidence="13">
    <location>
        <begin position="309"/>
        <end position="349"/>
    </location>
</feature>
<feature type="chain" id="PRO_5029675423" evidence="12">
    <location>
        <begin position="25"/>
        <end position="407"/>
    </location>
</feature>
<dbReference type="CDD" id="cd00054">
    <property type="entry name" value="EGF_CA"/>
    <property type="match status" value="2"/>
</dbReference>
<dbReference type="PROSITE" id="PS00022">
    <property type="entry name" value="EGF_1"/>
    <property type="match status" value="1"/>
</dbReference>
<protein>
    <submittedName>
        <fullName evidence="15">Uncharacterized protein</fullName>
    </submittedName>
</protein>
<dbReference type="Gene3D" id="2.10.25.10">
    <property type="entry name" value="Laminin"/>
    <property type="match status" value="6"/>
</dbReference>
<dbReference type="AlphaFoldDB" id="A0A7M5XB16"/>
<dbReference type="InterPro" id="IPR049883">
    <property type="entry name" value="NOTCH1_EGF-like"/>
</dbReference>
<keyword evidence="9" id="KW-0325">Glycoprotein</keyword>
<keyword evidence="6" id="KW-0677">Repeat</keyword>
<feature type="domain" description="EGF-like" evidence="13">
    <location>
        <begin position="224"/>
        <end position="266"/>
    </location>
</feature>
<keyword evidence="16" id="KW-1185">Reference proteome</keyword>
<dbReference type="InterPro" id="IPR035976">
    <property type="entry name" value="Sushi/SCR/CCP_sf"/>
</dbReference>
<accession>A0A7M5XB16</accession>
<dbReference type="CDD" id="cd00033">
    <property type="entry name" value="CCP"/>
    <property type="match status" value="1"/>
</dbReference>
<dbReference type="InterPro" id="IPR000436">
    <property type="entry name" value="Sushi_SCR_CCP_dom"/>
</dbReference>
<dbReference type="PANTHER" id="PTHR47333">
    <property type="entry name" value="VON WILLEBRAND FACTOR C AND EGF DOMAIN-CONTAINING PROTEIN"/>
    <property type="match status" value="1"/>
</dbReference>
<evidence type="ECO:0000256" key="12">
    <source>
        <dbReference type="SAM" id="SignalP"/>
    </source>
</evidence>
<feature type="signal peptide" evidence="12">
    <location>
        <begin position="1"/>
        <end position="24"/>
    </location>
</feature>
<feature type="domain" description="Sushi" evidence="14">
    <location>
        <begin position="346"/>
        <end position="407"/>
    </location>
</feature>
<sequence length="407" mass="45157">MFSNLTWFVAVLICWSFVDWKVDAQLSPGKPNVCSATIKQLYYVSVRKSRIGYQNYRTCCKRVLRACTSRCTRSRKITVYYTTAEVRYKQGYRYFCCSGWARQGDSCPTPICNPGCVNGHCSRPGVCTCKSGYNGNRCEKDINECSSKALNGCQHKCLNNMGSFTCACNKGYKLLPDGKSCQDINECSTLNGGCNQICTNKPGSFQCSCRRGFRLSSDGKTCKDINECSEQKPCDNNNGICKNTFGSYQCFCEVGFQLLSDKKTCRDINECSKKELNGCQHKCSNTVGSFFCSCNVGYRLNADKKKCDDINECIEQTDKCGHNCHNTIGSYTCSCRPGYRLNGDKILCKALPCVTVSSLNHGNISCTGYVTDQSCSYECHSGFNLLGSDQRTCLPSSQWSGNAPQCQ</sequence>
<feature type="domain" description="EGF-like" evidence="13">
    <location>
        <begin position="267"/>
        <end position="308"/>
    </location>
</feature>
<dbReference type="FunFam" id="2.10.25.10:FF:000240">
    <property type="entry name" value="Vitamin K-dependent protein S"/>
    <property type="match status" value="2"/>
</dbReference>
<dbReference type="Pfam" id="PF00084">
    <property type="entry name" value="Sushi"/>
    <property type="match status" value="1"/>
</dbReference>
<dbReference type="Pfam" id="PF12662">
    <property type="entry name" value="cEGF"/>
    <property type="match status" value="2"/>
</dbReference>
<dbReference type="SMART" id="SM00032">
    <property type="entry name" value="CCP"/>
    <property type="match status" value="1"/>
</dbReference>
<keyword evidence="4 10" id="KW-0245">EGF-like domain</keyword>
<dbReference type="Proteomes" id="UP000594262">
    <property type="component" value="Unplaced"/>
</dbReference>
<dbReference type="InterPro" id="IPR018097">
    <property type="entry name" value="EGF_Ca-bd_CS"/>
</dbReference>
<dbReference type="EnsemblMetazoa" id="CLYHEMT020309.2">
    <property type="protein sequence ID" value="CLYHEMP020309.2"/>
    <property type="gene ID" value="CLYHEMG020309"/>
</dbReference>
<dbReference type="PROSITE" id="PS01187">
    <property type="entry name" value="EGF_CA"/>
    <property type="match status" value="1"/>
</dbReference>
<evidence type="ECO:0000256" key="10">
    <source>
        <dbReference type="PROSITE-ProRule" id="PRU00076"/>
    </source>
</evidence>
<evidence type="ECO:0000256" key="2">
    <source>
        <dbReference type="ARBA" id="ARBA00022525"/>
    </source>
</evidence>
<dbReference type="PROSITE" id="PS50923">
    <property type="entry name" value="SUSHI"/>
    <property type="match status" value="1"/>
</dbReference>
<dbReference type="SUPFAM" id="SSF57535">
    <property type="entry name" value="Complement control module/SCR domain"/>
    <property type="match status" value="1"/>
</dbReference>
<dbReference type="FunFam" id="2.10.25.10:FF:000010">
    <property type="entry name" value="Pro-epidermal growth factor"/>
    <property type="match status" value="1"/>
</dbReference>
<dbReference type="OrthoDB" id="5951861at2759"/>
<evidence type="ECO:0000256" key="6">
    <source>
        <dbReference type="ARBA" id="ARBA00022737"/>
    </source>
</evidence>
<evidence type="ECO:0000256" key="1">
    <source>
        <dbReference type="ARBA" id="ARBA00004498"/>
    </source>
</evidence>
<dbReference type="SMART" id="SM00181">
    <property type="entry name" value="EGF"/>
    <property type="match status" value="6"/>
</dbReference>
<feature type="disulfide bond" evidence="11">
    <location>
        <begin position="379"/>
        <end position="406"/>
    </location>
</feature>
<dbReference type="InterPro" id="IPR009030">
    <property type="entry name" value="Growth_fac_rcpt_cys_sf"/>
</dbReference>
<dbReference type="Gene3D" id="2.10.70.10">
    <property type="entry name" value="Complement Module, domain 1"/>
    <property type="match status" value="1"/>
</dbReference>
<comment type="subcellular location">
    <subcellularLocation>
        <location evidence="1">Secreted</location>
        <location evidence="1">Extracellular space</location>
        <location evidence="1">Extracellular matrix</location>
    </subcellularLocation>
</comment>
<evidence type="ECO:0000313" key="16">
    <source>
        <dbReference type="Proteomes" id="UP000594262"/>
    </source>
</evidence>
<evidence type="ECO:0000256" key="5">
    <source>
        <dbReference type="ARBA" id="ARBA00022729"/>
    </source>
</evidence>
<reference evidence="15" key="1">
    <citation type="submission" date="2021-01" db="UniProtKB">
        <authorList>
            <consortium name="EnsemblMetazoa"/>
        </authorList>
    </citation>
    <scope>IDENTIFICATION</scope>
</reference>
<evidence type="ECO:0000259" key="14">
    <source>
        <dbReference type="PROSITE" id="PS50923"/>
    </source>
</evidence>
<keyword evidence="11" id="KW-0768">Sushi</keyword>
<evidence type="ECO:0000256" key="4">
    <source>
        <dbReference type="ARBA" id="ARBA00022536"/>
    </source>
</evidence>
<dbReference type="PROSITE" id="PS01186">
    <property type="entry name" value="EGF_2"/>
    <property type="match status" value="6"/>
</dbReference>
<dbReference type="InterPro" id="IPR026823">
    <property type="entry name" value="cEGF"/>
</dbReference>